<feature type="domain" description="Helicase C-terminal" evidence="2">
    <location>
        <begin position="314"/>
        <end position="456"/>
    </location>
</feature>
<dbReference type="GO" id="GO:0005829">
    <property type="term" value="C:cytosol"/>
    <property type="evidence" value="ECO:0007669"/>
    <property type="project" value="TreeGrafter"/>
</dbReference>
<dbReference type="PANTHER" id="PTHR47396">
    <property type="entry name" value="TYPE I RESTRICTION ENZYME ECOKI R PROTEIN"/>
    <property type="match status" value="1"/>
</dbReference>
<dbReference type="SMART" id="SM00490">
    <property type="entry name" value="HELICc"/>
    <property type="match status" value="1"/>
</dbReference>
<keyword evidence="3" id="KW-0547">Nucleotide-binding</keyword>
<dbReference type="Pfam" id="PF00271">
    <property type="entry name" value="Helicase_C"/>
    <property type="match status" value="1"/>
</dbReference>
<dbReference type="GO" id="GO:0004386">
    <property type="term" value="F:helicase activity"/>
    <property type="evidence" value="ECO:0007669"/>
    <property type="project" value="UniProtKB-KW"/>
</dbReference>
<dbReference type="GO" id="GO:0003677">
    <property type="term" value="F:DNA binding"/>
    <property type="evidence" value="ECO:0007669"/>
    <property type="project" value="InterPro"/>
</dbReference>
<dbReference type="STRING" id="1297742.A176_005272"/>
<dbReference type="InterPro" id="IPR027417">
    <property type="entry name" value="P-loop_NTPase"/>
</dbReference>
<reference evidence="3 4" key="1">
    <citation type="journal article" date="2016" name="PLoS ONE">
        <title>Complete Genome Sequence and Comparative Genomics of a Novel Myxobacterium Myxococcus hansupus.</title>
        <authorList>
            <person name="Sharma G."/>
            <person name="Narwani T."/>
            <person name="Subramanian S."/>
        </authorList>
    </citation>
    <scope>NUCLEOTIDE SEQUENCE [LARGE SCALE GENOMIC DNA]</scope>
    <source>
        <strain evidence="4">mixupus</strain>
    </source>
</reference>
<evidence type="ECO:0000259" key="2">
    <source>
        <dbReference type="PROSITE" id="PS51194"/>
    </source>
</evidence>
<dbReference type="PROSITE" id="PS51192">
    <property type="entry name" value="HELICASE_ATP_BIND_1"/>
    <property type="match status" value="1"/>
</dbReference>
<organism evidence="3 4">
    <name type="scientific">Pseudomyxococcus hansupus</name>
    <dbReference type="NCBI Taxonomy" id="1297742"/>
    <lineage>
        <taxon>Bacteria</taxon>
        <taxon>Pseudomonadati</taxon>
        <taxon>Myxococcota</taxon>
        <taxon>Myxococcia</taxon>
        <taxon>Myxococcales</taxon>
        <taxon>Cystobacterineae</taxon>
        <taxon>Myxococcaceae</taxon>
        <taxon>Pseudomyxococcus</taxon>
    </lineage>
</organism>
<dbReference type="eggNOG" id="COG1061">
    <property type="taxonomic scope" value="Bacteria"/>
</dbReference>
<dbReference type="PROSITE" id="PS51194">
    <property type="entry name" value="HELICASE_CTER"/>
    <property type="match status" value="1"/>
</dbReference>
<dbReference type="GO" id="GO:0016787">
    <property type="term" value="F:hydrolase activity"/>
    <property type="evidence" value="ECO:0007669"/>
    <property type="project" value="InterPro"/>
</dbReference>
<dbReference type="GO" id="GO:0005524">
    <property type="term" value="F:ATP binding"/>
    <property type="evidence" value="ECO:0007669"/>
    <property type="project" value="InterPro"/>
</dbReference>
<dbReference type="InterPro" id="IPR050742">
    <property type="entry name" value="Helicase_Restrict-Modif_Enz"/>
</dbReference>
<keyword evidence="3" id="KW-0378">Hydrolase</keyword>
<feature type="domain" description="Helicase ATP-binding" evidence="1">
    <location>
        <begin position="102"/>
        <end position="256"/>
    </location>
</feature>
<dbReference type="Proteomes" id="UP000009026">
    <property type="component" value="Chromosome"/>
</dbReference>
<dbReference type="KEGG" id="mym:A176_005272"/>
<dbReference type="SMART" id="SM00487">
    <property type="entry name" value="DEXDc"/>
    <property type="match status" value="1"/>
</dbReference>
<accession>A0A0H4X3Z1</accession>
<dbReference type="PANTHER" id="PTHR47396:SF1">
    <property type="entry name" value="ATP-DEPENDENT HELICASE IRC3-RELATED"/>
    <property type="match status" value="1"/>
</dbReference>
<dbReference type="Gene3D" id="3.40.50.300">
    <property type="entry name" value="P-loop containing nucleotide triphosphate hydrolases"/>
    <property type="match status" value="2"/>
</dbReference>
<protein>
    <submittedName>
        <fullName evidence="3">DNA/RNA helicase (DEAD/DEAH BOX family)</fullName>
    </submittedName>
</protein>
<dbReference type="PATRIC" id="fig|1297742.4.peg.5354"/>
<dbReference type="InterPro" id="IPR006935">
    <property type="entry name" value="Helicase/UvrB_N"/>
</dbReference>
<dbReference type="CDD" id="cd18799">
    <property type="entry name" value="SF2_C_EcoAI-like"/>
    <property type="match status" value="1"/>
</dbReference>
<dbReference type="AlphaFoldDB" id="A0A0H4X3Z1"/>
<dbReference type="InterPro" id="IPR014001">
    <property type="entry name" value="Helicase_ATP-bd"/>
</dbReference>
<sequence length="509" mass="57025">MKAGAVWVFQCKHTTTGPAPRSAVEEVVAAGQFYKADRLVIALSRPAGDAILEDQRKYARLGLKVEIAAPRHLIGMANQSPLYPPSRRNLRDYQEDASQRFRQALLDTGRGQIVLATGLGKTVVMADTVADLLSDGLVKEGRVLVLGHTRALVDQLQRAFWHQLPNWVHTHRLTDGEFPSYWDGITFATVQSVMSQIDRLPEFGLVLVDEAHHLGAETFRETIAELKAPMLAGVTATPWRGDGFDLDSILGPPLVKLGIAEALSHGFLSEVDYRLMADNLDWKTVQTLSRNRYSLTELNRKLILPTRDEEAARIIRSTFFEERRRSGIVFSPTILHANAFAGILRHCGFRAEAISSELDARERDALLSRFKAGQLDFVTTVDMFNEGVDVPDVDTLVFMRVTHSRRIFVQQLGRGLRLSPNKDKVLVLDFVTDLRRVAEVMDLDRAARGNDVERLGMGPRLIQFRDVSAGSFMREWMLDQASLFLREESAALELPELDFPMPHPHGGVQ</sequence>
<evidence type="ECO:0000313" key="4">
    <source>
        <dbReference type="Proteomes" id="UP000009026"/>
    </source>
</evidence>
<keyword evidence="4" id="KW-1185">Reference proteome</keyword>
<gene>
    <name evidence="3" type="ORF">A176_005272</name>
</gene>
<evidence type="ECO:0000313" key="3">
    <source>
        <dbReference type="EMBL" id="AKQ68360.1"/>
    </source>
</evidence>
<keyword evidence="3" id="KW-0067">ATP-binding</keyword>
<dbReference type="Pfam" id="PF04851">
    <property type="entry name" value="ResIII"/>
    <property type="match status" value="1"/>
</dbReference>
<evidence type="ECO:0000259" key="1">
    <source>
        <dbReference type="PROSITE" id="PS51192"/>
    </source>
</evidence>
<dbReference type="SUPFAM" id="SSF52540">
    <property type="entry name" value="P-loop containing nucleoside triphosphate hydrolases"/>
    <property type="match status" value="1"/>
</dbReference>
<dbReference type="EMBL" id="CP012109">
    <property type="protein sequence ID" value="AKQ68360.1"/>
    <property type="molecule type" value="Genomic_DNA"/>
</dbReference>
<proteinExistence type="predicted"/>
<dbReference type="InterPro" id="IPR001650">
    <property type="entry name" value="Helicase_C-like"/>
</dbReference>
<keyword evidence="3" id="KW-0347">Helicase</keyword>
<name>A0A0H4X3Z1_9BACT</name>